<dbReference type="Proteomes" id="UP001500133">
    <property type="component" value="Unassembled WGS sequence"/>
</dbReference>
<dbReference type="RefSeq" id="WP_344704420.1">
    <property type="nucleotide sequence ID" value="NZ_BAAAZT010000073.1"/>
</dbReference>
<keyword evidence="5" id="KW-0680">Restriction system</keyword>
<dbReference type="SUPFAM" id="SSF53335">
    <property type="entry name" value="S-adenosyl-L-methionine-dependent methyltransferases"/>
    <property type="match status" value="1"/>
</dbReference>
<comment type="caution">
    <text evidence="10">The sequence shown here is derived from an EMBL/GenBank/DDBJ whole genome shotgun (WGS) entry which is preliminary data.</text>
</comment>
<dbReference type="Pfam" id="PF07669">
    <property type="entry name" value="Eco57I"/>
    <property type="match status" value="1"/>
</dbReference>
<protein>
    <recommendedName>
        <fullName evidence="1">site-specific DNA-methyltransferase (adenine-specific)</fullName>
        <ecNumber evidence="1">2.1.1.72</ecNumber>
    </recommendedName>
</protein>
<evidence type="ECO:0000259" key="9">
    <source>
        <dbReference type="Pfam" id="PF12950"/>
    </source>
</evidence>
<dbReference type="PROSITE" id="PS00092">
    <property type="entry name" value="N6_MTASE"/>
    <property type="match status" value="1"/>
</dbReference>
<dbReference type="InterPro" id="IPR029063">
    <property type="entry name" value="SAM-dependent_MTases_sf"/>
</dbReference>
<gene>
    <name evidence="10" type="ORF">GCM10022228_17510</name>
</gene>
<evidence type="ECO:0000256" key="3">
    <source>
        <dbReference type="ARBA" id="ARBA00022679"/>
    </source>
</evidence>
<dbReference type="InterPro" id="IPR011639">
    <property type="entry name" value="MethylTrfase_TaqI-like_dom"/>
</dbReference>
<sequence>MSLIADAVLKKHVQPPTAIPQDHLATITAWKNSIVSGDIQRQNEVALHAPFTQRILGTLLGYESFGQGECYTVAREYGIARGAVDIALGQFYGERERDRVKAVLEVKGAKTRDLDAIMPGRHKSPVQQAWEYARDVKGVEWVLVTNYCEIRLYHVGETSLVYETFDLAALDDPWEYARFQLCLSADNLLNDRPLALLRQTQQADKDITARLYQDYKRLRETLIVHLMAANPEWEAARLVPVAQKLLDRILFLAFAEDTGLIPDSAIAQAYQHADPYNPRPVYDNFKGLFRAVDKGSKALNIPAYNGGLFAEDAELDSLCVSDELCEAFKDLAEYDFASEVSVTVLGRIFEQSITDLETLAEQLARGDVITPQDNARSVRGQRALHGVVYTPDNITAFMVEQTLGRYLQRRFSRLLESYGQLKNDGSIQWKRGKQTELKFWYAWQDALQHIRVVDPACGSGAFLLAAFDFLHAEYQRINDKLAELTGQPGVLDLNKEILNHNLYGVDINAESIEITKLSLWLKTAERGKPLTSLDACLRDGNSLGLTRPAAGSEFCWHAAFPDIFADGGFDVVLGNPPYVRQERFAALKPWLEAGYQVYHGVADLYAYFFELGLNLLKPGGLLGYISSSTFFKTNAGTPLRRYLAERTCLQSVVDFGDLQLFEGVTTYPAILVMENAAPASDHRLEILNLTDDLPENLGQRFNQAYGTMPQSRLNEAGWQLEDETLAALRHKLTHADDGTPYPSLKDVYGSPLYGIKTGCNKAFVIDQATRDALVAEDPASAEVLKPFLEGKDLKKWHAQNRQRWLIFARRGMDIDAYPAIKNYLMGFKNELEGRSSSGHQWYEISSVVAYHENFYKTKIVYPDISEMSKMSLDKSGHFLADTAFFIPYADTFLMGLLNSKAVDFIFRATSTRARGGYYRYKAQYVETLPIPPASDAEQAAIAKLAEHCQHTAEQRQRVAERFAQRLCDDLCPAGHNPKLNTKSRQWWQQDFKTLQAEVKKSFKLKARDVLIPLAERDDWEDYFMARQAEVARLDEVLAAAEAKLNRAVNALFGITPEEQTCL</sequence>
<feature type="domain" description="TaqI-like C-terminal specificity" evidence="9">
    <location>
        <begin position="785"/>
        <end position="930"/>
    </location>
</feature>
<dbReference type="PANTHER" id="PTHR33841">
    <property type="entry name" value="DNA METHYLTRANSFERASE YEEA-RELATED"/>
    <property type="match status" value="1"/>
</dbReference>
<dbReference type="InterPro" id="IPR050953">
    <property type="entry name" value="N4_N6_ade-DNA_methylase"/>
</dbReference>
<evidence type="ECO:0000256" key="2">
    <source>
        <dbReference type="ARBA" id="ARBA00022603"/>
    </source>
</evidence>
<proteinExistence type="predicted"/>
<evidence type="ECO:0000256" key="1">
    <source>
        <dbReference type="ARBA" id="ARBA00011900"/>
    </source>
</evidence>
<keyword evidence="4" id="KW-0949">S-adenosyl-L-methionine</keyword>
<evidence type="ECO:0000256" key="5">
    <source>
        <dbReference type="ARBA" id="ARBA00022747"/>
    </source>
</evidence>
<feature type="domain" description="Type II methyltransferase M.TaqI-like" evidence="8">
    <location>
        <begin position="500"/>
        <end position="661"/>
    </location>
</feature>
<dbReference type="Pfam" id="PF12950">
    <property type="entry name" value="TaqI_C"/>
    <property type="match status" value="1"/>
</dbReference>
<dbReference type="PANTHER" id="PTHR33841:SF1">
    <property type="entry name" value="DNA METHYLTRANSFERASE A"/>
    <property type="match status" value="1"/>
</dbReference>
<evidence type="ECO:0000256" key="7">
    <source>
        <dbReference type="ARBA" id="ARBA00047942"/>
    </source>
</evidence>
<evidence type="ECO:0000313" key="11">
    <source>
        <dbReference type="Proteomes" id="UP001500133"/>
    </source>
</evidence>
<evidence type="ECO:0000259" key="8">
    <source>
        <dbReference type="Pfam" id="PF07669"/>
    </source>
</evidence>
<dbReference type="Gene3D" id="3.40.50.150">
    <property type="entry name" value="Vaccinia Virus protein VP39"/>
    <property type="match status" value="1"/>
</dbReference>
<organism evidence="10 11">
    <name type="scientific">Halomonas cibimaris</name>
    <dbReference type="NCBI Taxonomy" id="657012"/>
    <lineage>
        <taxon>Bacteria</taxon>
        <taxon>Pseudomonadati</taxon>
        <taxon>Pseudomonadota</taxon>
        <taxon>Gammaproteobacteria</taxon>
        <taxon>Oceanospirillales</taxon>
        <taxon>Halomonadaceae</taxon>
        <taxon>Halomonas</taxon>
    </lineage>
</organism>
<keyword evidence="2" id="KW-0489">Methyltransferase</keyword>
<name>A0ABP7LSA0_9GAMM</name>
<accession>A0ABP7LSA0</accession>
<comment type="catalytic activity">
    <reaction evidence="7">
        <text>a 2'-deoxyadenosine in DNA + S-adenosyl-L-methionine = an N(6)-methyl-2'-deoxyadenosine in DNA + S-adenosyl-L-homocysteine + H(+)</text>
        <dbReference type="Rhea" id="RHEA:15197"/>
        <dbReference type="Rhea" id="RHEA-COMP:12418"/>
        <dbReference type="Rhea" id="RHEA-COMP:12419"/>
        <dbReference type="ChEBI" id="CHEBI:15378"/>
        <dbReference type="ChEBI" id="CHEBI:57856"/>
        <dbReference type="ChEBI" id="CHEBI:59789"/>
        <dbReference type="ChEBI" id="CHEBI:90615"/>
        <dbReference type="ChEBI" id="CHEBI:90616"/>
        <dbReference type="EC" id="2.1.1.72"/>
    </reaction>
</comment>
<dbReference type="PRINTS" id="PR00507">
    <property type="entry name" value="N12N6MTFRASE"/>
</dbReference>
<keyword evidence="3" id="KW-0808">Transferase</keyword>
<evidence type="ECO:0000313" key="10">
    <source>
        <dbReference type="EMBL" id="GAA3907668.1"/>
    </source>
</evidence>
<dbReference type="EC" id="2.1.1.72" evidence="1"/>
<keyword evidence="11" id="KW-1185">Reference proteome</keyword>
<keyword evidence="6" id="KW-0238">DNA-binding</keyword>
<dbReference type="InterPro" id="IPR002052">
    <property type="entry name" value="DNA_methylase_N6_adenine_CS"/>
</dbReference>
<evidence type="ECO:0000256" key="4">
    <source>
        <dbReference type="ARBA" id="ARBA00022691"/>
    </source>
</evidence>
<dbReference type="EMBL" id="BAAAZT010000073">
    <property type="protein sequence ID" value="GAA3907668.1"/>
    <property type="molecule type" value="Genomic_DNA"/>
</dbReference>
<reference evidence="11" key="1">
    <citation type="journal article" date="2019" name="Int. J. Syst. Evol. Microbiol.">
        <title>The Global Catalogue of Microorganisms (GCM) 10K type strain sequencing project: providing services to taxonomists for standard genome sequencing and annotation.</title>
        <authorList>
            <consortium name="The Broad Institute Genomics Platform"/>
            <consortium name="The Broad Institute Genome Sequencing Center for Infectious Disease"/>
            <person name="Wu L."/>
            <person name="Ma J."/>
        </authorList>
    </citation>
    <scope>NUCLEOTIDE SEQUENCE [LARGE SCALE GENOMIC DNA]</scope>
    <source>
        <strain evidence="11">JCM 16914</strain>
    </source>
</reference>
<evidence type="ECO:0000256" key="6">
    <source>
        <dbReference type="ARBA" id="ARBA00023125"/>
    </source>
</evidence>
<dbReference type="InterPro" id="IPR025931">
    <property type="entry name" value="TaqI_C"/>
</dbReference>